<organism evidence="2 3">
    <name type="scientific">Thalassiosira oceanica</name>
    <name type="common">Marine diatom</name>
    <dbReference type="NCBI Taxonomy" id="159749"/>
    <lineage>
        <taxon>Eukaryota</taxon>
        <taxon>Sar</taxon>
        <taxon>Stramenopiles</taxon>
        <taxon>Ochrophyta</taxon>
        <taxon>Bacillariophyta</taxon>
        <taxon>Coscinodiscophyceae</taxon>
        <taxon>Thalassiosirophycidae</taxon>
        <taxon>Thalassiosirales</taxon>
        <taxon>Thalassiosiraceae</taxon>
        <taxon>Thalassiosira</taxon>
    </lineage>
</organism>
<gene>
    <name evidence="2" type="ORF">THAOC_32929</name>
</gene>
<sequence length="220" mass="24389">MPTPRQRSGPSLCLADCDDNGPPVPIQQQVQLLALDDKAVKNKMKQDAKAKEQKSVMSFVDEEGANCAPIPVQQQMHQFDDAKEKTTLEISTANGERDSTTELTAEEMEEGEVNLRPRRPFGAERRNTDLRWRRCAHGVDSASNRGVHGVDSALNMGVHGVGLPSNMGGTCLEQLETKGIDSCSCHYIGYYCWNCFRGSWVGQSLGLEEGYVKMPRSQHY</sequence>
<keyword evidence="3" id="KW-1185">Reference proteome</keyword>
<protein>
    <submittedName>
        <fullName evidence="2">Uncharacterized protein</fullName>
    </submittedName>
</protein>
<dbReference type="Proteomes" id="UP000266841">
    <property type="component" value="Unassembled WGS sequence"/>
</dbReference>
<evidence type="ECO:0000256" key="1">
    <source>
        <dbReference type="SAM" id="MobiDB-lite"/>
    </source>
</evidence>
<evidence type="ECO:0000313" key="2">
    <source>
        <dbReference type="EMBL" id="EJK48293.1"/>
    </source>
</evidence>
<dbReference type="AlphaFoldDB" id="K0R501"/>
<reference evidence="2 3" key="1">
    <citation type="journal article" date="2012" name="Genome Biol.">
        <title>Genome and low-iron response of an oceanic diatom adapted to chronic iron limitation.</title>
        <authorList>
            <person name="Lommer M."/>
            <person name="Specht M."/>
            <person name="Roy A.S."/>
            <person name="Kraemer L."/>
            <person name="Andreson R."/>
            <person name="Gutowska M.A."/>
            <person name="Wolf J."/>
            <person name="Bergner S.V."/>
            <person name="Schilhabel M.B."/>
            <person name="Klostermeier U.C."/>
            <person name="Beiko R.G."/>
            <person name="Rosenstiel P."/>
            <person name="Hippler M."/>
            <person name="Laroche J."/>
        </authorList>
    </citation>
    <scope>NUCLEOTIDE SEQUENCE [LARGE SCALE GENOMIC DNA]</scope>
    <source>
        <strain evidence="2 3">CCMP1005</strain>
    </source>
</reference>
<accession>K0R501</accession>
<dbReference type="EMBL" id="AGNL01046040">
    <property type="protein sequence ID" value="EJK48293.1"/>
    <property type="molecule type" value="Genomic_DNA"/>
</dbReference>
<comment type="caution">
    <text evidence="2">The sequence shown here is derived from an EMBL/GenBank/DDBJ whole genome shotgun (WGS) entry which is preliminary data.</text>
</comment>
<proteinExistence type="predicted"/>
<feature type="region of interest" description="Disordered" evidence="1">
    <location>
        <begin position="94"/>
        <end position="113"/>
    </location>
</feature>
<name>K0R501_THAOC</name>
<evidence type="ECO:0000313" key="3">
    <source>
        <dbReference type="Proteomes" id="UP000266841"/>
    </source>
</evidence>